<dbReference type="SUPFAM" id="SSF109604">
    <property type="entry name" value="HD-domain/PDEase-like"/>
    <property type="match status" value="1"/>
</dbReference>
<evidence type="ECO:0000313" key="3">
    <source>
        <dbReference type="Proteomes" id="UP000228859"/>
    </source>
</evidence>
<name>A0A2D3WIL6_9BACT</name>
<dbReference type="Proteomes" id="UP000228859">
    <property type="component" value="Unassembled WGS sequence"/>
</dbReference>
<dbReference type="RefSeq" id="WP_294893689.1">
    <property type="nucleotide sequence ID" value="NZ_DLUI01000151.1"/>
</dbReference>
<dbReference type="EMBL" id="DLUI01000151">
    <property type="protein sequence ID" value="DAB37564.1"/>
    <property type="molecule type" value="Genomic_DNA"/>
</dbReference>
<feature type="domain" description="HDOD" evidence="1">
    <location>
        <begin position="32"/>
        <end position="203"/>
    </location>
</feature>
<gene>
    <name evidence="2" type="ORF">CFH83_10460</name>
</gene>
<dbReference type="Pfam" id="PF08668">
    <property type="entry name" value="HDOD"/>
    <property type="match status" value="1"/>
</dbReference>
<accession>A0A2D3WIL6</accession>
<reference evidence="2 3" key="1">
    <citation type="journal article" date="2017" name="Front. Microbiol.">
        <title>Comparative Genomic Analysis of the Class Epsilonproteobacteria and Proposed Reclassification to Epsilonbacteraeota (phyl. nov.).</title>
        <authorList>
            <person name="Waite D.W."/>
            <person name="Vanwonterghem I."/>
            <person name="Rinke C."/>
            <person name="Parks D.H."/>
            <person name="Zhang Y."/>
            <person name="Takai K."/>
            <person name="Sievert S.M."/>
            <person name="Simon J."/>
            <person name="Campbell B.J."/>
            <person name="Hanson T.E."/>
            <person name="Woyke T."/>
            <person name="Klotz M.G."/>
            <person name="Hugenholtz P."/>
        </authorList>
    </citation>
    <scope>NUCLEOTIDE SEQUENCE [LARGE SCALE GENOMIC DNA]</scope>
    <source>
        <strain evidence="2">UBA12443</strain>
    </source>
</reference>
<dbReference type="GO" id="GO:0016301">
    <property type="term" value="F:kinase activity"/>
    <property type="evidence" value="ECO:0007669"/>
    <property type="project" value="UniProtKB-KW"/>
</dbReference>
<protein>
    <submittedName>
        <fullName evidence="2">Histidine kinase</fullName>
    </submittedName>
</protein>
<dbReference type="InterPro" id="IPR013976">
    <property type="entry name" value="HDOD"/>
</dbReference>
<organism evidence="2 3">
    <name type="scientific">Sulfuricurvum kujiense</name>
    <dbReference type="NCBI Taxonomy" id="148813"/>
    <lineage>
        <taxon>Bacteria</taxon>
        <taxon>Pseudomonadati</taxon>
        <taxon>Campylobacterota</taxon>
        <taxon>Epsilonproteobacteria</taxon>
        <taxon>Campylobacterales</taxon>
        <taxon>Sulfurimonadaceae</taxon>
        <taxon>Sulfuricurvum</taxon>
    </lineage>
</organism>
<evidence type="ECO:0000313" key="2">
    <source>
        <dbReference type="EMBL" id="DAB37564.1"/>
    </source>
</evidence>
<proteinExistence type="predicted"/>
<comment type="caution">
    <text evidence="2">The sequence shown here is derived from an EMBL/GenBank/DDBJ whole genome shotgun (WGS) entry which is preliminary data.</text>
</comment>
<dbReference type="Gene3D" id="1.10.3210.10">
    <property type="entry name" value="Hypothetical protein af1432"/>
    <property type="match status" value="1"/>
</dbReference>
<sequence length="269" mass="30816">MVTQEQILLYIQNIPPAPFVVKQTLDYVRVGDLTKAAKCAEEDPALKLYLRTLVNRPIYGFRNEVSDLSQIFSILGISTAQQILYNYLMTLLAPKEWGLFNLSSQAFYDLQASLSRKWAKILTHLNLLNHDNESAITLLPASIIVCDALFGEYKSEVEQLRSVKALDYNTILHRLTKMSLFDICTEIALKWEISPAISRIVHASSGLDQELEANDKILAQWMHLLLFYELSQSTYVEAGLNEFVEFQIEFVQEIYESFMQVVEYDETNG</sequence>
<dbReference type="AlphaFoldDB" id="A0A2D3WIL6"/>
<evidence type="ECO:0000259" key="1">
    <source>
        <dbReference type="Pfam" id="PF08668"/>
    </source>
</evidence>
<keyword evidence="2" id="KW-0418">Kinase</keyword>
<keyword evidence="2" id="KW-0808">Transferase</keyword>